<dbReference type="Pfam" id="PF13365">
    <property type="entry name" value="Trypsin_2"/>
    <property type="match status" value="1"/>
</dbReference>
<keyword evidence="6" id="KW-0720">Serine protease</keyword>
<dbReference type="NCBIfam" id="TIGR02037">
    <property type="entry name" value="degP_htrA_DO"/>
    <property type="match status" value="1"/>
</dbReference>
<dbReference type="InterPro" id="IPR009003">
    <property type="entry name" value="Peptidase_S1_PA"/>
</dbReference>
<keyword evidence="5" id="KW-0378">Hydrolase</keyword>
<feature type="domain" description="PDZ" evidence="7">
    <location>
        <begin position="278"/>
        <end position="369"/>
    </location>
</feature>
<proteinExistence type="inferred from homology"/>
<dbReference type="InterPro" id="IPR001478">
    <property type="entry name" value="PDZ"/>
</dbReference>
<evidence type="ECO:0000313" key="8">
    <source>
        <dbReference type="EMBL" id="VAX30391.1"/>
    </source>
</evidence>
<dbReference type="EMBL" id="UOGI01000071">
    <property type="protein sequence ID" value="VAX30391.1"/>
    <property type="molecule type" value="Genomic_DNA"/>
</dbReference>
<dbReference type="PRINTS" id="PR00834">
    <property type="entry name" value="PROTEASES2C"/>
</dbReference>
<dbReference type="SMART" id="SM00228">
    <property type="entry name" value="PDZ"/>
    <property type="match status" value="2"/>
</dbReference>
<dbReference type="SUPFAM" id="SSF50156">
    <property type="entry name" value="PDZ domain-like"/>
    <property type="match status" value="2"/>
</dbReference>
<dbReference type="FunFam" id="2.40.10.10:FF:000001">
    <property type="entry name" value="Periplasmic serine protease DegS"/>
    <property type="match status" value="1"/>
</dbReference>
<dbReference type="InterPro" id="IPR011782">
    <property type="entry name" value="Pept_S1C_Do"/>
</dbReference>
<dbReference type="PANTHER" id="PTHR22939">
    <property type="entry name" value="SERINE PROTEASE FAMILY S1C HTRA-RELATED"/>
    <property type="match status" value="1"/>
</dbReference>
<dbReference type="InterPro" id="IPR036034">
    <property type="entry name" value="PDZ_sf"/>
</dbReference>
<gene>
    <name evidence="8" type="ORF">MNBD_NITROSPIRAE03-1500</name>
</gene>
<keyword evidence="2 8" id="KW-0645">Protease</keyword>
<reference evidence="8" key="1">
    <citation type="submission" date="2018-06" db="EMBL/GenBank/DDBJ databases">
        <authorList>
            <person name="Zhirakovskaya E."/>
        </authorList>
    </citation>
    <scope>NUCLEOTIDE SEQUENCE</scope>
</reference>
<keyword evidence="4" id="KW-0677">Repeat</keyword>
<sequence>MKKRNKVIALLLVLIGIVVGLTISANLDVQKLTFADQNRVPEKATEFLGRLSTSLSEVAEVVKPSVVNISTTRTVTLKNNPFSKLFNDPFAKRFFGNDFRSFGPERKFKSSALGSGVIVSEDGYILTNNHVIKDADEIKVVLYDKREFKGKVIGTDPKTDLAVIKINAEKLPAIKIGDSDSLRVGDLVLAIGNPFGLNQTITMGIVSAVGRSNVGIADYEDFIQTDAAINPGNSGGALVNIRGELVGVNTAIFSTSGGYMGIGFAIPSDMAKAVMQSIVKYGKVIRGWLGVTIQGLTPELAKSFDIKEDKGALVTDVVKDSPAEKAGFKRGDLIVEFDGKMVKDETSLRNMAANTHPGKTVQVKVVRNGKKRILTVTLGEYPETETTAVKEGYNNVLRGVYVQELTPDLRASLNIPEKVRGVLVSNVEAESPASGVLKRNDVIQEINRQVIRKIKDYKQVVSRIGPDDNVLLLIYRSGGYIYVTIRP</sequence>
<dbReference type="PROSITE" id="PS50106">
    <property type="entry name" value="PDZ"/>
    <property type="match status" value="1"/>
</dbReference>
<name>A0A3B1CV68_9ZZZZ</name>
<accession>A0A3B1CV68</accession>
<dbReference type="InterPro" id="IPR001940">
    <property type="entry name" value="Peptidase_S1C"/>
</dbReference>
<dbReference type="GO" id="GO:0004252">
    <property type="term" value="F:serine-type endopeptidase activity"/>
    <property type="evidence" value="ECO:0007669"/>
    <property type="project" value="InterPro"/>
</dbReference>
<dbReference type="Gene3D" id="2.30.42.10">
    <property type="match status" value="1"/>
</dbReference>
<evidence type="ECO:0000256" key="6">
    <source>
        <dbReference type="ARBA" id="ARBA00022825"/>
    </source>
</evidence>
<keyword evidence="3" id="KW-0732">Signal</keyword>
<evidence type="ECO:0000256" key="1">
    <source>
        <dbReference type="ARBA" id="ARBA00010541"/>
    </source>
</evidence>
<dbReference type="AlphaFoldDB" id="A0A3B1CV68"/>
<organism evidence="8">
    <name type="scientific">hydrothermal vent metagenome</name>
    <dbReference type="NCBI Taxonomy" id="652676"/>
    <lineage>
        <taxon>unclassified sequences</taxon>
        <taxon>metagenomes</taxon>
        <taxon>ecological metagenomes</taxon>
    </lineage>
</organism>
<dbReference type="Gene3D" id="2.40.10.120">
    <property type="match status" value="1"/>
</dbReference>
<dbReference type="SUPFAM" id="SSF50494">
    <property type="entry name" value="Trypsin-like serine proteases"/>
    <property type="match status" value="1"/>
</dbReference>
<evidence type="ECO:0000259" key="7">
    <source>
        <dbReference type="PROSITE" id="PS50106"/>
    </source>
</evidence>
<dbReference type="GO" id="GO:0006508">
    <property type="term" value="P:proteolysis"/>
    <property type="evidence" value="ECO:0007669"/>
    <property type="project" value="UniProtKB-KW"/>
</dbReference>
<evidence type="ECO:0000256" key="5">
    <source>
        <dbReference type="ARBA" id="ARBA00022801"/>
    </source>
</evidence>
<dbReference type="Gene3D" id="2.30.42.60">
    <property type="match status" value="1"/>
</dbReference>
<evidence type="ECO:0000256" key="3">
    <source>
        <dbReference type="ARBA" id="ARBA00022729"/>
    </source>
</evidence>
<comment type="similarity">
    <text evidence="1">Belongs to the peptidase S1C family.</text>
</comment>
<dbReference type="Pfam" id="PF13180">
    <property type="entry name" value="PDZ_2"/>
    <property type="match status" value="1"/>
</dbReference>
<evidence type="ECO:0000256" key="4">
    <source>
        <dbReference type="ARBA" id="ARBA00022737"/>
    </source>
</evidence>
<dbReference type="PANTHER" id="PTHR22939:SF129">
    <property type="entry name" value="SERINE PROTEASE HTRA2, MITOCHONDRIAL"/>
    <property type="match status" value="1"/>
</dbReference>
<evidence type="ECO:0000256" key="2">
    <source>
        <dbReference type="ARBA" id="ARBA00022670"/>
    </source>
</evidence>
<dbReference type="CDD" id="cd10839">
    <property type="entry name" value="cpPDZ1_DegP-like"/>
    <property type="match status" value="1"/>
</dbReference>
<protein>
    <submittedName>
        <fullName evidence="8">HtrA protease/chaperone protein</fullName>
    </submittedName>
</protein>